<dbReference type="Proteomes" id="UP000243063">
    <property type="component" value="Chromosome I"/>
</dbReference>
<sequence length="331" mass="33127">MKVQATLKPLVFAMAAVMAAGAYADNNRGGGHHGGGHHGGHHQQPNPYATPDAGAMASIDNVQDMGGNWVRNEGTENTATVSGSLNGSSGNVGANVAAGDVNQQANEAVIAVADEQFLFGTAVSSISVTQHGGGNDVQNYSTQNSASMDNAANRSSGNIGLNMTAGNFNQQKNAMAISVSAGRKAVASTGVTQDLGGVDVDNQANLKAEYAKVSLSVGLGGGYWGGGSGYVVDEAERDDHHGGGHHRGGNGGDRTDKDPLVFGEAGAIALGGTATGYVPVGATFKQVVTNDASVTNSLNGVSGNIGANVSAGTNNQQLNSLAIAVGCKTCM</sequence>
<organism evidence="3 4">
    <name type="scientific">Geopseudomonas guangdongensis</name>
    <dbReference type="NCBI Taxonomy" id="1245526"/>
    <lineage>
        <taxon>Bacteria</taxon>
        <taxon>Pseudomonadati</taxon>
        <taxon>Pseudomonadota</taxon>
        <taxon>Gammaproteobacteria</taxon>
        <taxon>Pseudomonadales</taxon>
        <taxon>Pseudomonadaceae</taxon>
        <taxon>Geopseudomonas</taxon>
    </lineage>
</organism>
<feature type="region of interest" description="Disordered" evidence="1">
    <location>
        <begin position="69"/>
        <end position="88"/>
    </location>
</feature>
<evidence type="ECO:0000313" key="3">
    <source>
        <dbReference type="EMBL" id="SDU36587.1"/>
    </source>
</evidence>
<protein>
    <recommendedName>
        <fullName evidence="5">Heme utilization protein</fullName>
    </recommendedName>
</protein>
<gene>
    <name evidence="3" type="ORF">SAMN05216580_2587</name>
</gene>
<feature type="chain" id="PRO_5009276140" description="Heme utilization protein" evidence="2">
    <location>
        <begin position="25"/>
        <end position="331"/>
    </location>
</feature>
<feature type="signal peptide" evidence="2">
    <location>
        <begin position="1"/>
        <end position="24"/>
    </location>
</feature>
<feature type="region of interest" description="Disordered" evidence="1">
    <location>
        <begin position="28"/>
        <end position="54"/>
    </location>
</feature>
<evidence type="ECO:0000256" key="1">
    <source>
        <dbReference type="SAM" id="MobiDB-lite"/>
    </source>
</evidence>
<evidence type="ECO:0008006" key="5">
    <source>
        <dbReference type="Google" id="ProtNLM"/>
    </source>
</evidence>
<dbReference type="AlphaFoldDB" id="A0A1H2HXH3"/>
<evidence type="ECO:0000313" key="4">
    <source>
        <dbReference type="Proteomes" id="UP000243063"/>
    </source>
</evidence>
<feature type="region of interest" description="Disordered" evidence="1">
    <location>
        <begin position="235"/>
        <end position="258"/>
    </location>
</feature>
<dbReference type="OrthoDB" id="7024182at2"/>
<dbReference type="STRING" id="1245526.SAMN05216580_2587"/>
<dbReference type="EMBL" id="LT629780">
    <property type="protein sequence ID" value="SDU36587.1"/>
    <property type="molecule type" value="Genomic_DNA"/>
</dbReference>
<name>A0A1H2HXH3_9GAMM</name>
<keyword evidence="4" id="KW-1185">Reference proteome</keyword>
<keyword evidence="2" id="KW-0732">Signal</keyword>
<proteinExistence type="predicted"/>
<dbReference type="RefSeq" id="WP_090215211.1">
    <property type="nucleotide sequence ID" value="NZ_LT629780.1"/>
</dbReference>
<evidence type="ECO:0000256" key="2">
    <source>
        <dbReference type="SAM" id="SignalP"/>
    </source>
</evidence>
<feature type="compositionally biased region" description="Basic residues" evidence="1">
    <location>
        <begin position="30"/>
        <end position="41"/>
    </location>
</feature>
<accession>A0A1H2HXH3</accession>
<reference evidence="4" key="1">
    <citation type="submission" date="2016-10" db="EMBL/GenBank/DDBJ databases">
        <authorList>
            <person name="Varghese N."/>
            <person name="Submissions S."/>
        </authorList>
    </citation>
    <scope>NUCLEOTIDE SEQUENCE [LARGE SCALE GENOMIC DNA]</scope>
    <source>
        <strain evidence="4">CCTCC 2012022</strain>
    </source>
</reference>